<comment type="caution">
    <text evidence="15">The sequence shown here is derived from an EMBL/GenBank/DDBJ whole genome shotgun (WGS) entry which is preliminary data.</text>
</comment>
<evidence type="ECO:0000313" key="16">
    <source>
        <dbReference type="Proteomes" id="UP001185659"/>
    </source>
</evidence>
<comment type="subcellular location">
    <subcellularLocation>
        <location evidence="2">Cell membrane</location>
        <topology evidence="2">Multi-pass membrane protein</topology>
    </subcellularLocation>
</comment>
<evidence type="ECO:0000256" key="2">
    <source>
        <dbReference type="ARBA" id="ARBA00004651"/>
    </source>
</evidence>
<evidence type="ECO:0000256" key="7">
    <source>
        <dbReference type="ARBA" id="ARBA00022723"/>
    </source>
</evidence>
<dbReference type="Pfam" id="PF01292">
    <property type="entry name" value="Ni_hydr_CYTB"/>
    <property type="match status" value="1"/>
</dbReference>
<dbReference type="RefSeq" id="WP_113153976.1">
    <property type="nucleotide sequence ID" value="NZ_JAWLIP010000005.1"/>
</dbReference>
<feature type="transmembrane region" description="Helical" evidence="13">
    <location>
        <begin position="50"/>
        <end position="71"/>
    </location>
</feature>
<keyword evidence="16" id="KW-1185">Reference proteome</keyword>
<protein>
    <submittedName>
        <fullName evidence="15">Cytochrome b/b6 domain-containing protein</fullName>
    </submittedName>
</protein>
<dbReference type="PANTHER" id="PTHR30529:SF7">
    <property type="entry name" value="CYTOCHROME B561 BACTERIAL_NI-HYDROGENASE DOMAIN-CONTAINING PROTEIN"/>
    <property type="match status" value="1"/>
</dbReference>
<dbReference type="PANTHER" id="PTHR30529">
    <property type="entry name" value="CYTOCHROME B561"/>
    <property type="match status" value="1"/>
</dbReference>
<evidence type="ECO:0000256" key="11">
    <source>
        <dbReference type="ARBA" id="ARBA00023136"/>
    </source>
</evidence>
<proteinExistence type="inferred from homology"/>
<evidence type="ECO:0000256" key="4">
    <source>
        <dbReference type="ARBA" id="ARBA00022475"/>
    </source>
</evidence>
<keyword evidence="7" id="KW-0479">Metal-binding</keyword>
<evidence type="ECO:0000256" key="10">
    <source>
        <dbReference type="ARBA" id="ARBA00023004"/>
    </source>
</evidence>
<keyword evidence="11 13" id="KW-0472">Membrane</keyword>
<dbReference type="InterPro" id="IPR052168">
    <property type="entry name" value="Cytochrome_b561_oxidase"/>
</dbReference>
<evidence type="ECO:0000256" key="3">
    <source>
        <dbReference type="ARBA" id="ARBA00022448"/>
    </source>
</evidence>
<dbReference type="SUPFAM" id="SSF81342">
    <property type="entry name" value="Transmembrane di-heme cytochromes"/>
    <property type="match status" value="1"/>
</dbReference>
<evidence type="ECO:0000256" key="13">
    <source>
        <dbReference type="SAM" id="Phobius"/>
    </source>
</evidence>
<dbReference type="Proteomes" id="UP001185659">
    <property type="component" value="Unassembled WGS sequence"/>
</dbReference>
<sequence>MRWKSTDDRYGAVAIAIHWTTAVAIVGILASGFQAADAMEAADRLVLLRIHATLGISVVLLTLMRIGWWWLGDAKPADAAGTPRWQARAAHIVHGLLYVIILGMGASGIGMLALSGAGATLFAGATTPLPDFTTYLPRTPHGLGSRLLIALLAFHTAAALYHHFVMRDGLLGRMGLGR</sequence>
<feature type="transmembrane region" description="Helical" evidence="13">
    <location>
        <begin position="92"/>
        <end position="123"/>
    </location>
</feature>
<feature type="transmembrane region" description="Helical" evidence="13">
    <location>
        <begin position="12"/>
        <end position="30"/>
    </location>
</feature>
<keyword evidence="9 13" id="KW-1133">Transmembrane helix</keyword>
<feature type="transmembrane region" description="Helical" evidence="13">
    <location>
        <begin position="143"/>
        <end position="164"/>
    </location>
</feature>
<keyword evidence="3" id="KW-0813">Transport</keyword>
<keyword evidence="5" id="KW-0349">Heme</keyword>
<organism evidence="15 16">
    <name type="scientific">Nitratireductor aquimarinus</name>
    <dbReference type="NCBI Taxonomy" id="889300"/>
    <lineage>
        <taxon>Bacteria</taxon>
        <taxon>Pseudomonadati</taxon>
        <taxon>Pseudomonadota</taxon>
        <taxon>Alphaproteobacteria</taxon>
        <taxon>Hyphomicrobiales</taxon>
        <taxon>Phyllobacteriaceae</taxon>
        <taxon>Nitratireductor</taxon>
    </lineage>
</organism>
<evidence type="ECO:0000256" key="9">
    <source>
        <dbReference type="ARBA" id="ARBA00022989"/>
    </source>
</evidence>
<evidence type="ECO:0000259" key="14">
    <source>
        <dbReference type="Pfam" id="PF01292"/>
    </source>
</evidence>
<evidence type="ECO:0000313" key="15">
    <source>
        <dbReference type="EMBL" id="MDV6227042.1"/>
    </source>
</evidence>
<evidence type="ECO:0000256" key="12">
    <source>
        <dbReference type="ARBA" id="ARBA00037975"/>
    </source>
</evidence>
<reference evidence="15 16" key="1">
    <citation type="submission" date="2023-10" db="EMBL/GenBank/DDBJ databases">
        <authorList>
            <person name="Venkata Ramana C."/>
            <person name="Sasikala C."/>
            <person name="Dhurka M."/>
        </authorList>
    </citation>
    <scope>NUCLEOTIDE SEQUENCE [LARGE SCALE GENOMIC DNA]</scope>
    <source>
        <strain evidence="15 16">KCTC 32151</strain>
    </source>
</reference>
<gene>
    <name evidence="15" type="ORF">R2G56_12160</name>
</gene>
<evidence type="ECO:0000256" key="5">
    <source>
        <dbReference type="ARBA" id="ARBA00022617"/>
    </source>
</evidence>
<name>A0ABU4ALB9_9HYPH</name>
<dbReference type="InterPro" id="IPR016174">
    <property type="entry name" value="Di-haem_cyt_TM"/>
</dbReference>
<keyword evidence="8" id="KW-0249">Electron transport</keyword>
<accession>A0ABU4ALB9</accession>
<comment type="cofactor">
    <cofactor evidence="1">
        <name>heme b</name>
        <dbReference type="ChEBI" id="CHEBI:60344"/>
    </cofactor>
</comment>
<dbReference type="InterPro" id="IPR011577">
    <property type="entry name" value="Cyt_b561_bac/Ni-Hgenase"/>
</dbReference>
<feature type="domain" description="Cytochrome b561 bacterial/Ni-hydrogenase" evidence="14">
    <location>
        <begin position="9"/>
        <end position="174"/>
    </location>
</feature>
<keyword evidence="10" id="KW-0408">Iron</keyword>
<evidence type="ECO:0000256" key="1">
    <source>
        <dbReference type="ARBA" id="ARBA00001970"/>
    </source>
</evidence>
<keyword evidence="6 13" id="KW-0812">Transmembrane</keyword>
<dbReference type="Gene3D" id="1.20.950.20">
    <property type="entry name" value="Transmembrane di-heme cytochromes, Chain C"/>
    <property type="match status" value="1"/>
</dbReference>
<comment type="similarity">
    <text evidence="12">Belongs to the cytochrome b561 family.</text>
</comment>
<keyword evidence="4" id="KW-1003">Cell membrane</keyword>
<evidence type="ECO:0000256" key="8">
    <source>
        <dbReference type="ARBA" id="ARBA00022982"/>
    </source>
</evidence>
<dbReference type="EMBL" id="JAWLIP010000005">
    <property type="protein sequence ID" value="MDV6227042.1"/>
    <property type="molecule type" value="Genomic_DNA"/>
</dbReference>
<evidence type="ECO:0000256" key="6">
    <source>
        <dbReference type="ARBA" id="ARBA00022692"/>
    </source>
</evidence>